<feature type="compositionally biased region" description="Basic and acidic residues" evidence="1">
    <location>
        <begin position="339"/>
        <end position="359"/>
    </location>
</feature>
<evidence type="ECO:0000313" key="3">
    <source>
        <dbReference type="Proteomes" id="UP000823851"/>
    </source>
</evidence>
<dbReference type="AlphaFoldDB" id="A0A9D2R2E5"/>
<reference evidence="2" key="2">
    <citation type="submission" date="2021-04" db="EMBL/GenBank/DDBJ databases">
        <authorList>
            <person name="Gilroy R."/>
        </authorList>
    </citation>
    <scope>NUCLEOTIDE SEQUENCE</scope>
    <source>
        <strain evidence="2">ChiHjej8B7-25341</strain>
    </source>
</reference>
<protein>
    <submittedName>
        <fullName evidence="2">Heparinase II/III-family protein</fullName>
    </submittedName>
</protein>
<feature type="region of interest" description="Disordered" evidence="1">
    <location>
        <begin position="339"/>
        <end position="363"/>
    </location>
</feature>
<organism evidence="2 3">
    <name type="scientific">Candidatus Eisenbergiella stercorigallinarum</name>
    <dbReference type="NCBI Taxonomy" id="2838557"/>
    <lineage>
        <taxon>Bacteria</taxon>
        <taxon>Bacillati</taxon>
        <taxon>Bacillota</taxon>
        <taxon>Clostridia</taxon>
        <taxon>Lachnospirales</taxon>
        <taxon>Lachnospiraceae</taxon>
        <taxon>Eisenbergiella</taxon>
    </lineage>
</organism>
<sequence length="605" mass="68453">MAERRAELYEFLEKYLGCMKENAVRMMDEPMPEADEELFSLFEKTGNRLRYEEVYFLRRKYLAVFGCLSILDGGEAYVKKLAGVLRGICGEECWALPAHVHRDTDPDWRICVDLFASETAQALAEIVSLAGERLPEDVRRLVRENVFHRVLEPFANRKPPYPPWEGAGHNWNAVCAGSIGCAAICLMREEPERLEPLLERLLMSLPHYLEGFSRDGACMEGLDYFTYGFGYYVAFADMLYRYTGGKTDLLAQENCHRIALFQQKCYFPSGRTVSFSDGSSRSGYQMGLTCFLAGRYPDMRIPPVACARDFEADSCYRFMQNLRDVLWTKAYLDRLEEEGRKNRRKMDGRQGEPVEKEPDQAPGTEAMVLADAQWNIVHGKSGGGMACKGGHNGEPHNHNDVGSFLYLLGDEMLLTDLGAGEYTKQYFGPGRYEILCNSSFGHSVPILEGRGQKAGGEYGCCGFAADGKGGCEISFAGAYGNSRVRDLRRLFSYDPGTEELKVVDELESEGDIPMRENLVTQFRPEIRDGRVWIAGEKYACLVETQDREGDFVIEEKRHFSHEGMPESVYCVSWKVTEADKTGRRRCCFHVKPALAGERKAHDQRI</sequence>
<dbReference type="InterPro" id="IPR008929">
    <property type="entry name" value="Chondroitin_lyas"/>
</dbReference>
<proteinExistence type="predicted"/>
<dbReference type="PANTHER" id="PTHR38045">
    <property type="entry name" value="CHROMOSOME 1, WHOLE GENOME SHOTGUN SEQUENCE"/>
    <property type="match status" value="1"/>
</dbReference>
<dbReference type="Gene3D" id="1.50.10.100">
    <property type="entry name" value="Chondroitin AC/alginate lyase"/>
    <property type="match status" value="1"/>
</dbReference>
<dbReference type="PANTHER" id="PTHR38045:SF1">
    <property type="entry name" value="HEPARINASE II_III-LIKE PROTEIN"/>
    <property type="match status" value="1"/>
</dbReference>
<accession>A0A9D2R2E5</accession>
<dbReference type="Proteomes" id="UP000823851">
    <property type="component" value="Unassembled WGS sequence"/>
</dbReference>
<comment type="caution">
    <text evidence="2">The sequence shown here is derived from an EMBL/GenBank/DDBJ whole genome shotgun (WGS) entry which is preliminary data.</text>
</comment>
<gene>
    <name evidence="2" type="ORF">H9912_10700</name>
</gene>
<dbReference type="SUPFAM" id="SSF48230">
    <property type="entry name" value="Chondroitin AC/alginate lyase"/>
    <property type="match status" value="1"/>
</dbReference>
<dbReference type="EMBL" id="DWUW01000304">
    <property type="protein sequence ID" value="HJD32391.1"/>
    <property type="molecule type" value="Genomic_DNA"/>
</dbReference>
<dbReference type="Gene3D" id="2.70.98.70">
    <property type="match status" value="1"/>
</dbReference>
<evidence type="ECO:0000313" key="2">
    <source>
        <dbReference type="EMBL" id="HJD32391.1"/>
    </source>
</evidence>
<reference evidence="2" key="1">
    <citation type="journal article" date="2021" name="PeerJ">
        <title>Extensive microbial diversity within the chicken gut microbiome revealed by metagenomics and culture.</title>
        <authorList>
            <person name="Gilroy R."/>
            <person name="Ravi A."/>
            <person name="Getino M."/>
            <person name="Pursley I."/>
            <person name="Horton D.L."/>
            <person name="Alikhan N.F."/>
            <person name="Baker D."/>
            <person name="Gharbi K."/>
            <person name="Hall N."/>
            <person name="Watson M."/>
            <person name="Adriaenssens E.M."/>
            <person name="Foster-Nyarko E."/>
            <person name="Jarju S."/>
            <person name="Secka A."/>
            <person name="Antonio M."/>
            <person name="Oren A."/>
            <person name="Chaudhuri R.R."/>
            <person name="La Ragione R."/>
            <person name="Hildebrand F."/>
            <person name="Pallen M.J."/>
        </authorList>
    </citation>
    <scope>NUCLEOTIDE SEQUENCE</scope>
    <source>
        <strain evidence="2">ChiHjej8B7-25341</strain>
    </source>
</reference>
<evidence type="ECO:0000256" key="1">
    <source>
        <dbReference type="SAM" id="MobiDB-lite"/>
    </source>
</evidence>
<name>A0A9D2R2E5_9FIRM</name>